<dbReference type="PANTHER" id="PTHR32332">
    <property type="entry name" value="2-NITROPROPANE DIOXYGENASE"/>
    <property type="match status" value="1"/>
</dbReference>
<dbReference type="InterPro" id="IPR004136">
    <property type="entry name" value="NMO"/>
</dbReference>
<evidence type="ECO:0000256" key="5">
    <source>
        <dbReference type="ARBA" id="ARBA00023002"/>
    </source>
</evidence>
<dbReference type="Gene3D" id="3.20.20.70">
    <property type="entry name" value="Aldolase class I"/>
    <property type="match status" value="1"/>
</dbReference>
<dbReference type="Proteomes" id="UP000665020">
    <property type="component" value="Chromosome"/>
</dbReference>
<evidence type="ECO:0000256" key="4">
    <source>
        <dbReference type="ARBA" id="ARBA00022643"/>
    </source>
</evidence>
<accession>A0A8A7K8Y9</accession>
<sequence>MRRGFKLNFRNRLTEILEIDLPIIQGGMAWVATGELAAAVSQAGGLGVIGAGNAPADVIRKEINKVKEKTSKPYAVNIMLLSPFVDDIVDLLIEEKVPVVTTGAGNPGKYIERFKKIGTRVIPVVPSVALARRMEKIGADCLIAEGTEAGGHIGELTTISLIPQIVDAVNIPVIAAGGIADGRGMAAAMALGAEGVQLGTRFVCSKECTAHENFKKAIIDARDRDAVVTGRVTGHPVRNLKNDLTREIQKLERKGASKDEIEELGTGRLRLAVKEGDINQGSVMAGQIAGLINDIQPVELIINNIIEETEGILTDLGGKNNEA</sequence>
<proteinExistence type="predicted"/>
<evidence type="ECO:0000256" key="2">
    <source>
        <dbReference type="ARBA" id="ARBA00013457"/>
    </source>
</evidence>
<dbReference type="Pfam" id="PF03060">
    <property type="entry name" value="NMO"/>
    <property type="match status" value="2"/>
</dbReference>
<dbReference type="InterPro" id="IPR013785">
    <property type="entry name" value="Aldolase_TIM"/>
</dbReference>
<dbReference type="AlphaFoldDB" id="A0A8A7K8Y9"/>
<keyword evidence="4" id="KW-0288">FMN</keyword>
<organism evidence="6 7">
    <name type="scientific">Iocasia fonsfrigidae</name>
    <dbReference type="NCBI Taxonomy" id="2682810"/>
    <lineage>
        <taxon>Bacteria</taxon>
        <taxon>Bacillati</taxon>
        <taxon>Bacillota</taxon>
        <taxon>Clostridia</taxon>
        <taxon>Halanaerobiales</taxon>
        <taxon>Halanaerobiaceae</taxon>
        <taxon>Iocasia</taxon>
    </lineage>
</organism>
<reference evidence="6" key="1">
    <citation type="submission" date="2019-12" db="EMBL/GenBank/DDBJ databases">
        <authorList>
            <person name="zhang j."/>
            <person name="sun C.M."/>
        </authorList>
    </citation>
    <scope>NUCLEOTIDE SEQUENCE</scope>
    <source>
        <strain evidence="6">NS-1</strain>
    </source>
</reference>
<keyword evidence="5" id="KW-0560">Oxidoreductase</keyword>
<evidence type="ECO:0000313" key="7">
    <source>
        <dbReference type="Proteomes" id="UP000665020"/>
    </source>
</evidence>
<name>A0A8A7K8Y9_9FIRM</name>
<evidence type="ECO:0000256" key="3">
    <source>
        <dbReference type="ARBA" id="ARBA00022630"/>
    </source>
</evidence>
<dbReference type="CDD" id="cd04730">
    <property type="entry name" value="NPD_like"/>
    <property type="match status" value="1"/>
</dbReference>
<keyword evidence="7" id="KW-1185">Reference proteome</keyword>
<dbReference type="KEGG" id="ifn:GM661_09600"/>
<evidence type="ECO:0000313" key="6">
    <source>
        <dbReference type="EMBL" id="QTL98216.1"/>
    </source>
</evidence>
<protein>
    <recommendedName>
        <fullName evidence="2">Probable nitronate monooxygenase</fullName>
    </recommendedName>
</protein>
<dbReference type="EMBL" id="CP046640">
    <property type="protein sequence ID" value="QTL98216.1"/>
    <property type="molecule type" value="Genomic_DNA"/>
</dbReference>
<evidence type="ECO:0000256" key="1">
    <source>
        <dbReference type="ARBA" id="ARBA00003535"/>
    </source>
</evidence>
<dbReference type="InterPro" id="IPR017569">
    <property type="entry name" value="Enoyl_ACP_red-II_put"/>
</dbReference>
<dbReference type="SUPFAM" id="SSF51412">
    <property type="entry name" value="Inosine monophosphate dehydrogenase (IMPDH)"/>
    <property type="match status" value="1"/>
</dbReference>
<keyword evidence="3" id="KW-0285">Flavoprotein</keyword>
<dbReference type="SMART" id="SM01240">
    <property type="entry name" value="IMPDH"/>
    <property type="match status" value="1"/>
</dbReference>
<dbReference type="NCBIfam" id="TIGR03151">
    <property type="entry name" value="enACPred_II"/>
    <property type="match status" value="1"/>
</dbReference>
<comment type="function">
    <text evidence="1">Nitronate monooxygenase that uses molecular oxygen to catalyze the oxidative denitrification of alkyl nitronates. Acts on propionate 3-nitronate (P3N), the presumed physiological substrate. Probably functions in the detoxification of P3N, a metabolic poison produced by plants and fungi as a defense mechanism.</text>
</comment>
<dbReference type="PANTHER" id="PTHR32332:SF20">
    <property type="entry name" value="2-NITROPROPANE DIOXYGENASE-LIKE PROTEIN"/>
    <property type="match status" value="1"/>
</dbReference>
<dbReference type="GO" id="GO:0018580">
    <property type="term" value="F:nitronate monooxygenase activity"/>
    <property type="evidence" value="ECO:0007669"/>
    <property type="project" value="InterPro"/>
</dbReference>
<gene>
    <name evidence="6" type="primary">fabK</name>
    <name evidence="6" type="ORF">GM661_09600</name>
</gene>